<dbReference type="AlphaFoldDB" id="A0A9P7ZB48"/>
<feature type="domain" description="PH" evidence="2">
    <location>
        <begin position="223"/>
        <end position="334"/>
    </location>
</feature>
<dbReference type="InterPro" id="IPR057082">
    <property type="entry name" value="PH_C"/>
</dbReference>
<evidence type="ECO:0000259" key="3">
    <source>
        <dbReference type="Pfam" id="PF23076"/>
    </source>
</evidence>
<dbReference type="InterPro" id="IPR057081">
    <property type="entry name" value="PH_N"/>
</dbReference>
<keyword evidence="5" id="KW-1185">Reference proteome</keyword>
<dbReference type="OrthoDB" id="5345571at2759"/>
<name>A0A9P7ZB48_9HELO</name>
<accession>A0A9P7ZB48</accession>
<reference evidence="4" key="1">
    <citation type="journal article" date="2021" name="IMA Fungus">
        <title>Genomic characterization of three marine fungi, including Emericellopsis atlantica sp. nov. with signatures of a generalist lifestyle and marine biomass degradation.</title>
        <authorList>
            <person name="Hagestad O.C."/>
            <person name="Hou L."/>
            <person name="Andersen J.H."/>
            <person name="Hansen E.H."/>
            <person name="Altermark B."/>
            <person name="Li C."/>
            <person name="Kuhnert E."/>
            <person name="Cox R.J."/>
            <person name="Crous P.W."/>
            <person name="Spatafora J.W."/>
            <person name="Lail K."/>
            <person name="Amirebrahimi M."/>
            <person name="Lipzen A."/>
            <person name="Pangilinan J."/>
            <person name="Andreopoulos W."/>
            <person name="Hayes R.D."/>
            <person name="Ng V."/>
            <person name="Grigoriev I.V."/>
            <person name="Jackson S.A."/>
            <person name="Sutton T.D.S."/>
            <person name="Dobson A.D.W."/>
            <person name="Rama T."/>
        </authorList>
    </citation>
    <scope>NUCLEOTIDE SEQUENCE</scope>
    <source>
        <strain evidence="4">TRa3180A</strain>
    </source>
</reference>
<feature type="region of interest" description="Disordered" evidence="1">
    <location>
        <begin position="452"/>
        <end position="471"/>
    </location>
</feature>
<dbReference type="Pfam" id="PF23074">
    <property type="entry name" value="PH_FT_N"/>
    <property type="match status" value="1"/>
</dbReference>
<proteinExistence type="predicted"/>
<feature type="domain" description="PH" evidence="3">
    <location>
        <begin position="341"/>
        <end position="454"/>
    </location>
</feature>
<sequence length="471" mass="54426">MEVDQCWLEAKSCDRAALILLRIRNDITVPFHDAITDLLREIETTSRILRDLHDLCSIYSNRIPIVIYYINVILPCLSKTLRDMMIFIDNDQLLFMAQWTLMNERLEAEGGMKNVDRFVMYIEFLVQIVRLLSRSVLYDPTGLEVLRTRVLLLRAKRGFPAPPVPIQPHIAPNKPTYQDIEGRHWSEKVFEKHPTPGIGLKSRRHSRCYGPPMPIAILGHVPGSTVLFKLPFDKNQLSVIMFMHPQGLDITRLFCRSIDAFNNPMYACYGVHELCIKRSGACLQFRMWNAAAWSSNVWLALFFRTWEKLVLLHCTFVTLKARCPLTIGVHTDDYQINGEAKLFSGQIIDDEYEHMLAVMQDCRTGGLRLHASVWAGELRRCPVWTAFLNTAISDREFITRPRGSRHRVWLKNVDPYVFCQKYKKRHQRQQHGEWELRFVNSRAADEFEDLFRAASEEEGHPGGGGHGDGSQ</sequence>
<protein>
    <submittedName>
        <fullName evidence="4">Uncharacterized protein</fullName>
    </submittedName>
</protein>
<evidence type="ECO:0000313" key="4">
    <source>
        <dbReference type="EMBL" id="KAG9248710.1"/>
    </source>
</evidence>
<evidence type="ECO:0000313" key="5">
    <source>
        <dbReference type="Proteomes" id="UP000887226"/>
    </source>
</evidence>
<comment type="caution">
    <text evidence="4">The sequence shown here is derived from an EMBL/GenBank/DDBJ whole genome shotgun (WGS) entry which is preliminary data.</text>
</comment>
<evidence type="ECO:0000256" key="1">
    <source>
        <dbReference type="SAM" id="MobiDB-lite"/>
    </source>
</evidence>
<gene>
    <name evidence="4" type="ORF">BJ878DRAFT_308741</name>
</gene>
<dbReference type="Pfam" id="PF23076">
    <property type="entry name" value="PH_FT_C"/>
    <property type="match status" value="1"/>
</dbReference>
<feature type="compositionally biased region" description="Gly residues" evidence="1">
    <location>
        <begin position="461"/>
        <end position="471"/>
    </location>
</feature>
<dbReference type="Proteomes" id="UP000887226">
    <property type="component" value="Unassembled WGS sequence"/>
</dbReference>
<evidence type="ECO:0000259" key="2">
    <source>
        <dbReference type="Pfam" id="PF23074"/>
    </source>
</evidence>
<dbReference type="EMBL" id="MU253744">
    <property type="protein sequence ID" value="KAG9248710.1"/>
    <property type="molecule type" value="Genomic_DNA"/>
</dbReference>
<organism evidence="4 5">
    <name type="scientific">Calycina marina</name>
    <dbReference type="NCBI Taxonomy" id="1763456"/>
    <lineage>
        <taxon>Eukaryota</taxon>
        <taxon>Fungi</taxon>
        <taxon>Dikarya</taxon>
        <taxon>Ascomycota</taxon>
        <taxon>Pezizomycotina</taxon>
        <taxon>Leotiomycetes</taxon>
        <taxon>Helotiales</taxon>
        <taxon>Pezizellaceae</taxon>
        <taxon>Calycina</taxon>
    </lineage>
</organism>